<dbReference type="Pfam" id="PF16868">
    <property type="entry name" value="NMT1_3"/>
    <property type="match status" value="1"/>
</dbReference>
<dbReference type="Proteomes" id="UP000198426">
    <property type="component" value="Unassembled WGS sequence"/>
</dbReference>
<dbReference type="InterPro" id="IPR011852">
    <property type="entry name" value="TRAP_TAXI"/>
</dbReference>
<feature type="region of interest" description="Disordered" evidence="1">
    <location>
        <begin position="423"/>
        <end position="445"/>
    </location>
</feature>
<dbReference type="EMBL" id="FZOY01000003">
    <property type="protein sequence ID" value="SNS75403.1"/>
    <property type="molecule type" value="Genomic_DNA"/>
</dbReference>
<evidence type="ECO:0000256" key="1">
    <source>
        <dbReference type="SAM" id="MobiDB-lite"/>
    </source>
</evidence>
<name>A0A239H3L3_9RHOB</name>
<dbReference type="SUPFAM" id="SSF53850">
    <property type="entry name" value="Periplasmic binding protein-like II"/>
    <property type="match status" value="1"/>
</dbReference>
<evidence type="ECO:0000313" key="4">
    <source>
        <dbReference type="Proteomes" id="UP000198426"/>
    </source>
</evidence>
<evidence type="ECO:0000256" key="2">
    <source>
        <dbReference type="SAM" id="Phobius"/>
    </source>
</evidence>
<dbReference type="PANTHER" id="PTHR42941">
    <property type="entry name" value="SLL1037 PROTEIN"/>
    <property type="match status" value="1"/>
</dbReference>
<protein>
    <submittedName>
        <fullName evidence="3">TRAP-type uncharacterized transport system, substrate-binding protein</fullName>
    </submittedName>
</protein>
<evidence type="ECO:0000313" key="3">
    <source>
        <dbReference type="EMBL" id="SNS75403.1"/>
    </source>
</evidence>
<dbReference type="RefSeq" id="WP_176442825.1">
    <property type="nucleotide sequence ID" value="NZ_FZOY01000003.1"/>
</dbReference>
<keyword evidence="2" id="KW-0812">Transmembrane</keyword>
<dbReference type="AlphaFoldDB" id="A0A239H3L3"/>
<accession>A0A239H3L3</accession>
<gene>
    <name evidence="3" type="ORF">SAMN05421757_103212</name>
</gene>
<reference evidence="3 4" key="1">
    <citation type="submission" date="2017-06" db="EMBL/GenBank/DDBJ databases">
        <authorList>
            <person name="Kim H.J."/>
            <person name="Triplett B.A."/>
        </authorList>
    </citation>
    <scope>NUCLEOTIDE SEQUENCE [LARGE SCALE GENOMIC DNA]</scope>
    <source>
        <strain evidence="3 4">DSM 29339</strain>
    </source>
</reference>
<keyword evidence="2" id="KW-1133">Transmembrane helix</keyword>
<dbReference type="PANTHER" id="PTHR42941:SF1">
    <property type="entry name" value="SLL1037 PROTEIN"/>
    <property type="match status" value="1"/>
</dbReference>
<keyword evidence="4" id="KW-1185">Reference proteome</keyword>
<sequence>MRTTLVLAAVAVALLSAIFLLRDLPPPERLVFAAGVRDGGYWRIAERYQEILARDGIEIELLETGGSLENLGLLADRTADVGLLQGGIPAGDAGIEALATVFVEPVVPIMRTDRQIATNPALWRGLTIARGGEGSGARVVADQLLGALGVAPPVNRVVDLGGSEAAAALLAGEIDLAIFVAPISASYLQPLFASEDTTLIGFDHAEAISLRLPFSRVVTAPSGAVTLDPVVPPRPLPMVAMRARLAAVPHLHPAVVDRLVLAAREIHGGNSLFARHGDFPSAEGADLPLDAGALKLLIEGQSAFHGWLPYWIAAQIRRVLLVVLPLFFVVVPLMRALPGIYRWSMRRRIWRHYRAIGEIEMEIPEAGTPAEVAALNARLEEIDHQLAAIRLPPPFRDGAYNARLHVELVRRQIADRMADHVERAGAGQGSSNAETDVAERPQMSQ</sequence>
<dbReference type="Gene3D" id="3.40.190.10">
    <property type="entry name" value="Periplasmic binding protein-like II"/>
    <property type="match status" value="2"/>
</dbReference>
<proteinExistence type="predicted"/>
<organism evidence="3 4">
    <name type="scientific">Tropicimonas sediminicola</name>
    <dbReference type="NCBI Taxonomy" id="1031541"/>
    <lineage>
        <taxon>Bacteria</taxon>
        <taxon>Pseudomonadati</taxon>
        <taxon>Pseudomonadota</taxon>
        <taxon>Alphaproteobacteria</taxon>
        <taxon>Rhodobacterales</taxon>
        <taxon>Roseobacteraceae</taxon>
        <taxon>Tropicimonas</taxon>
    </lineage>
</organism>
<feature type="transmembrane region" description="Helical" evidence="2">
    <location>
        <begin position="319"/>
        <end position="341"/>
    </location>
</feature>
<keyword evidence="2" id="KW-0472">Membrane</keyword>